<protein>
    <submittedName>
        <fullName evidence="2">Uncharacterized protein</fullName>
    </submittedName>
</protein>
<dbReference type="Proteomes" id="UP000772812">
    <property type="component" value="Unassembled WGS sequence"/>
</dbReference>
<keyword evidence="1" id="KW-0812">Transmembrane</keyword>
<feature type="transmembrane region" description="Helical" evidence="1">
    <location>
        <begin position="6"/>
        <end position="25"/>
    </location>
</feature>
<reference evidence="2 3" key="1">
    <citation type="journal article" date="2021" name="Syst. Appl. Microbiol.">
        <title>Persephonella atlantica sp. nov.: How to adapt to physico-chemical gradients in high temperature hydrothermal habitats.</title>
        <authorList>
            <person name="Francois D.X."/>
            <person name="Godfroy A."/>
            <person name="Mathien C."/>
            <person name="Aube J."/>
            <person name="Cathalot C."/>
            <person name="Lesongeur F."/>
            <person name="L'Haridon S."/>
            <person name="Philippon X."/>
            <person name="Roussel E.G."/>
        </authorList>
    </citation>
    <scope>NUCLEOTIDE SEQUENCE [LARGE SCALE GENOMIC DNA]</scope>
    <source>
        <strain evidence="2 3">MO1340</strain>
    </source>
</reference>
<accession>A0ABS1GGZ9</accession>
<sequence>MELVIYGIGIVLLLVLIVFMFILGYRESLRYKVEDPFVIENHMIGEGWENDTFVEYEKIIDILGREPSEDEMREFLSLVEEGYHGDTLLKKFIEKINKKHHH</sequence>
<keyword evidence="1" id="KW-1133">Transmembrane helix</keyword>
<dbReference type="EMBL" id="JAACYA010000001">
    <property type="protein sequence ID" value="MBK3332206.1"/>
    <property type="molecule type" value="Genomic_DNA"/>
</dbReference>
<keyword evidence="1" id="KW-0472">Membrane</keyword>
<keyword evidence="3" id="KW-1185">Reference proteome</keyword>
<comment type="caution">
    <text evidence="2">The sequence shown here is derived from an EMBL/GenBank/DDBJ whole genome shotgun (WGS) entry which is preliminary data.</text>
</comment>
<name>A0ABS1GGZ9_9AQUI</name>
<evidence type="ECO:0000313" key="3">
    <source>
        <dbReference type="Proteomes" id="UP000772812"/>
    </source>
</evidence>
<gene>
    <name evidence="2" type="ORF">GWK41_03875</name>
</gene>
<proteinExistence type="predicted"/>
<evidence type="ECO:0000256" key="1">
    <source>
        <dbReference type="SAM" id="Phobius"/>
    </source>
</evidence>
<dbReference type="RefSeq" id="WP_200673589.1">
    <property type="nucleotide sequence ID" value="NZ_JAACYA010000001.1"/>
</dbReference>
<organism evidence="2 3">
    <name type="scientific">Persephonella atlantica</name>
    <dbReference type="NCBI Taxonomy" id="2699429"/>
    <lineage>
        <taxon>Bacteria</taxon>
        <taxon>Pseudomonadati</taxon>
        <taxon>Aquificota</taxon>
        <taxon>Aquificia</taxon>
        <taxon>Aquificales</taxon>
        <taxon>Hydrogenothermaceae</taxon>
        <taxon>Persephonella</taxon>
    </lineage>
</organism>
<evidence type="ECO:0000313" key="2">
    <source>
        <dbReference type="EMBL" id="MBK3332206.1"/>
    </source>
</evidence>